<dbReference type="InterPro" id="IPR036390">
    <property type="entry name" value="WH_DNA-bd_sf"/>
</dbReference>
<name>A0A255I2H4_9FIRM</name>
<dbReference type="PANTHER" id="PTHR43252:SF6">
    <property type="entry name" value="NEGATIVE TRANSCRIPTION REGULATOR PADR"/>
    <property type="match status" value="1"/>
</dbReference>
<dbReference type="InterPro" id="IPR018309">
    <property type="entry name" value="Tscrpt_reg_PadR_C"/>
</dbReference>
<dbReference type="Proteomes" id="UP000216411">
    <property type="component" value="Unassembled WGS sequence"/>
</dbReference>
<reference evidence="4 5" key="1">
    <citation type="journal article" date="2017" name="Genome Announc.">
        <title>Draft Genome Sequence of a Sporulating and Motile Strain of Lachnotalea glycerini Isolated from Water in Quebec City, Canada.</title>
        <authorList>
            <person name="Maheux A.F."/>
            <person name="Boudreau D.K."/>
            <person name="Berube E."/>
            <person name="Boissinot M."/>
            <person name="Raymond F."/>
            <person name="Brodeur S."/>
            <person name="Corbeil J."/>
            <person name="Isabel S."/>
            <person name="Omar R.F."/>
            <person name="Bergeron M.G."/>
        </authorList>
    </citation>
    <scope>NUCLEOTIDE SEQUENCE [LARGE SCALE GENOMIC DNA]</scope>
    <source>
        <strain evidence="4 5">CCRI-19302</strain>
    </source>
</reference>
<evidence type="ECO:0000259" key="2">
    <source>
        <dbReference type="Pfam" id="PF10400"/>
    </source>
</evidence>
<dbReference type="RefSeq" id="WP_094380344.1">
    <property type="nucleotide sequence ID" value="NZ_NOKA02000036.1"/>
</dbReference>
<dbReference type="Gene3D" id="1.10.10.10">
    <property type="entry name" value="Winged helix-like DNA-binding domain superfamily/Winged helix DNA-binding domain"/>
    <property type="match status" value="1"/>
</dbReference>
<dbReference type="InterPro" id="IPR005149">
    <property type="entry name" value="Tscrpt_reg_PadR_N"/>
</dbReference>
<dbReference type="EMBL" id="QICS01000010">
    <property type="protein sequence ID" value="PXV87326.1"/>
    <property type="molecule type" value="Genomic_DNA"/>
</dbReference>
<dbReference type="OrthoDB" id="8595425at2"/>
<evidence type="ECO:0000313" key="4">
    <source>
        <dbReference type="EMBL" id="RDY30462.1"/>
    </source>
</evidence>
<evidence type="ECO:0000313" key="6">
    <source>
        <dbReference type="Proteomes" id="UP000247523"/>
    </source>
</evidence>
<dbReference type="Proteomes" id="UP000247523">
    <property type="component" value="Unassembled WGS sequence"/>
</dbReference>
<feature type="domain" description="Transcription regulator PadR C-terminal" evidence="2">
    <location>
        <begin position="95"/>
        <end position="176"/>
    </location>
</feature>
<keyword evidence="5" id="KW-1185">Reference proteome</keyword>
<evidence type="ECO:0000313" key="3">
    <source>
        <dbReference type="EMBL" id="PXV87326.1"/>
    </source>
</evidence>
<reference evidence="4" key="3">
    <citation type="submission" date="2018-07" db="EMBL/GenBank/DDBJ databases">
        <authorList>
            <person name="Quirk P.G."/>
            <person name="Krulwich T.A."/>
        </authorList>
    </citation>
    <scope>NUCLEOTIDE SEQUENCE</scope>
    <source>
        <strain evidence="4">CCRI-19302</strain>
    </source>
</reference>
<proteinExistence type="predicted"/>
<dbReference type="SUPFAM" id="SSF46785">
    <property type="entry name" value="Winged helix' DNA-binding domain"/>
    <property type="match status" value="1"/>
</dbReference>
<dbReference type="Pfam" id="PF03551">
    <property type="entry name" value="PadR"/>
    <property type="match status" value="1"/>
</dbReference>
<organism evidence="3 6">
    <name type="scientific">Lachnotalea glycerini</name>
    <dbReference type="NCBI Taxonomy" id="1763509"/>
    <lineage>
        <taxon>Bacteria</taxon>
        <taxon>Bacillati</taxon>
        <taxon>Bacillota</taxon>
        <taxon>Clostridia</taxon>
        <taxon>Lachnospirales</taxon>
        <taxon>Lachnospiraceae</taxon>
        <taxon>Lachnotalea</taxon>
    </lineage>
</organism>
<dbReference type="EMBL" id="NOKA02000036">
    <property type="protein sequence ID" value="RDY30462.1"/>
    <property type="molecule type" value="Genomic_DNA"/>
</dbReference>
<accession>A0A255I2H4</accession>
<protein>
    <submittedName>
        <fullName evidence="3">PadR family transcriptional regulator</fullName>
    </submittedName>
</protein>
<dbReference type="Pfam" id="PF10400">
    <property type="entry name" value="Vir_act_alpha_C"/>
    <property type="match status" value="1"/>
</dbReference>
<feature type="domain" description="Transcription regulator PadR N-terminal" evidence="1">
    <location>
        <begin position="8"/>
        <end position="81"/>
    </location>
</feature>
<evidence type="ECO:0000313" key="5">
    <source>
        <dbReference type="Proteomes" id="UP000216411"/>
    </source>
</evidence>
<dbReference type="InterPro" id="IPR036388">
    <property type="entry name" value="WH-like_DNA-bd_sf"/>
</dbReference>
<dbReference type="Gene3D" id="6.10.140.190">
    <property type="match status" value="1"/>
</dbReference>
<dbReference type="PANTHER" id="PTHR43252">
    <property type="entry name" value="TRANSCRIPTIONAL REGULATOR YQJI"/>
    <property type="match status" value="1"/>
</dbReference>
<evidence type="ECO:0000259" key="1">
    <source>
        <dbReference type="Pfam" id="PF03551"/>
    </source>
</evidence>
<dbReference type="AlphaFoldDB" id="A0A255I2H4"/>
<gene>
    <name evidence="3" type="ORF">C8E03_11087</name>
    <name evidence="4" type="ORF">CG710_014420</name>
</gene>
<reference evidence="3 6" key="2">
    <citation type="submission" date="2018-05" db="EMBL/GenBank/DDBJ databases">
        <title>Genomic Encyclopedia of Type Strains, Phase IV (KMG-IV): sequencing the most valuable type-strain genomes for metagenomic binning, comparative biology and taxonomic classification.</title>
        <authorList>
            <person name="Goeker M."/>
        </authorList>
    </citation>
    <scope>NUCLEOTIDE SEQUENCE [LARGE SCALE GENOMIC DNA]</scope>
    <source>
        <strain evidence="3 6">DSM 28816</strain>
    </source>
</reference>
<sequence>MRVLKYAILGLLNRHPMTGYDISKEFDRDLMNFWHAKHSQIYPELKRLTEEGLIKYEVQISGEVLEKKVYSITKEGITDLAQWLLIAEELEPTPKDVFRLRMYFSENMNQNQLKALIKDQYEKRFAKYQFLKQRLDEYSHEPLIGSVEFGDYMVLLSAIMRENAYLDWLKICLSKL</sequence>
<comment type="caution">
    <text evidence="3">The sequence shown here is derived from an EMBL/GenBank/DDBJ whole genome shotgun (WGS) entry which is preliminary data.</text>
</comment>